<dbReference type="InterPro" id="IPR024747">
    <property type="entry name" value="Pyridox_Oxase-rel"/>
</dbReference>
<evidence type="ECO:0000313" key="1">
    <source>
        <dbReference type="EMBL" id="MEV0974823.1"/>
    </source>
</evidence>
<organism evidence="1 2">
    <name type="scientific">Microtetraspora glauca</name>
    <dbReference type="NCBI Taxonomy" id="1996"/>
    <lineage>
        <taxon>Bacteria</taxon>
        <taxon>Bacillati</taxon>
        <taxon>Actinomycetota</taxon>
        <taxon>Actinomycetes</taxon>
        <taxon>Streptosporangiales</taxon>
        <taxon>Streptosporangiaceae</taxon>
        <taxon>Microtetraspora</taxon>
    </lineage>
</organism>
<dbReference type="SUPFAM" id="SSF50475">
    <property type="entry name" value="FMN-binding split barrel"/>
    <property type="match status" value="1"/>
</dbReference>
<dbReference type="Pfam" id="PF12900">
    <property type="entry name" value="Pyridox_ox_2"/>
    <property type="match status" value="1"/>
</dbReference>
<evidence type="ECO:0000313" key="2">
    <source>
        <dbReference type="Proteomes" id="UP001551675"/>
    </source>
</evidence>
<accession>A0ABV3GT64</accession>
<gene>
    <name evidence="1" type="ORF">AB0I59_40060</name>
</gene>
<dbReference type="Gene3D" id="2.30.110.10">
    <property type="entry name" value="Electron Transport, Fmn-binding Protein, Chain A"/>
    <property type="match status" value="1"/>
</dbReference>
<comment type="caution">
    <text evidence="1">The sequence shown here is derived from an EMBL/GenBank/DDBJ whole genome shotgun (WGS) entry which is preliminary data.</text>
</comment>
<keyword evidence="2" id="KW-1185">Reference proteome</keyword>
<proteinExistence type="predicted"/>
<dbReference type="EMBL" id="JBFALK010000035">
    <property type="protein sequence ID" value="MEV0974823.1"/>
    <property type="molecule type" value="Genomic_DNA"/>
</dbReference>
<reference evidence="1 2" key="1">
    <citation type="submission" date="2024-06" db="EMBL/GenBank/DDBJ databases">
        <title>The Natural Products Discovery Center: Release of the First 8490 Sequenced Strains for Exploring Actinobacteria Biosynthetic Diversity.</title>
        <authorList>
            <person name="Kalkreuter E."/>
            <person name="Kautsar S.A."/>
            <person name="Yang D."/>
            <person name="Bader C.D."/>
            <person name="Teijaro C.N."/>
            <person name="Fluegel L."/>
            <person name="Davis C.M."/>
            <person name="Simpson J.R."/>
            <person name="Lauterbach L."/>
            <person name="Steele A.D."/>
            <person name="Gui C."/>
            <person name="Meng S."/>
            <person name="Li G."/>
            <person name="Viehrig K."/>
            <person name="Ye F."/>
            <person name="Su P."/>
            <person name="Kiefer A.F."/>
            <person name="Nichols A."/>
            <person name="Cepeda A.J."/>
            <person name="Yan W."/>
            <person name="Fan B."/>
            <person name="Jiang Y."/>
            <person name="Adhikari A."/>
            <person name="Zheng C.-J."/>
            <person name="Schuster L."/>
            <person name="Cowan T.M."/>
            <person name="Smanski M.J."/>
            <person name="Chevrette M.G."/>
            <person name="De Carvalho L.P.S."/>
            <person name="Shen B."/>
        </authorList>
    </citation>
    <scope>NUCLEOTIDE SEQUENCE [LARGE SCALE GENOMIC DNA]</scope>
    <source>
        <strain evidence="1 2">NPDC050100</strain>
    </source>
</reference>
<dbReference type="RefSeq" id="WP_358141865.1">
    <property type="nucleotide sequence ID" value="NZ_JBFALK010000035.1"/>
</dbReference>
<dbReference type="Proteomes" id="UP001551675">
    <property type="component" value="Unassembled WGS sequence"/>
</dbReference>
<sequence length="140" mass="15311">MRKPVGMNLDMAGLQELSRAECLSLLSTTPIGRVVFTERALPAVQVVNYMLDGEDVVFRTTMGSRLSKAARGSIVAFEADHFDPVTRRGWSVTAVGPAHLVEEPGEVLRLARLPLVPWGPGHHDQLVSIRAELVTGRRLS</sequence>
<name>A0ABV3GT64_MICGL</name>
<dbReference type="InterPro" id="IPR012349">
    <property type="entry name" value="Split_barrel_FMN-bd"/>
</dbReference>
<protein>
    <submittedName>
        <fullName evidence="1">Pyridoxamine 5'-phosphate oxidase family protein</fullName>
    </submittedName>
</protein>